<name>A0A6L5XHZ9_9BACT</name>
<accession>A0A6L5XHZ9</accession>
<reference evidence="2 3" key="1">
    <citation type="submission" date="2019-09" db="EMBL/GenBank/DDBJ databases">
        <title>In-depth cultivation of the pig gut microbiome towards novel bacterial diversity and tailored functional studies.</title>
        <authorList>
            <person name="Wylensek D."/>
            <person name="Hitch T.C.A."/>
            <person name="Clavel T."/>
        </authorList>
    </citation>
    <scope>NUCLEOTIDE SEQUENCE [LARGE SCALE GENOMIC DNA]</scope>
    <source>
        <strain evidence="2 3">PG-178-WT-4</strain>
    </source>
</reference>
<evidence type="ECO:0000313" key="3">
    <source>
        <dbReference type="Proteomes" id="UP000477488"/>
    </source>
</evidence>
<evidence type="ECO:0000256" key="1">
    <source>
        <dbReference type="SAM" id="MobiDB-lite"/>
    </source>
</evidence>
<dbReference type="AlphaFoldDB" id="A0A6L5XHZ9"/>
<feature type="region of interest" description="Disordered" evidence="1">
    <location>
        <begin position="34"/>
        <end position="67"/>
    </location>
</feature>
<proteinExistence type="predicted"/>
<sequence>MRLPCGAYIDSFSFSCHRTFLKGRETKIPRLSPYRLTDSHSHAPGSNDAAGHAKAFPADRRSRTRNNKGGVVRALFYILHMEQQ</sequence>
<evidence type="ECO:0000313" key="2">
    <source>
        <dbReference type="EMBL" id="MSS26794.1"/>
    </source>
</evidence>
<keyword evidence="3" id="KW-1185">Reference proteome</keyword>
<dbReference type="Proteomes" id="UP000477488">
    <property type="component" value="Unassembled WGS sequence"/>
</dbReference>
<organism evidence="2 3">
    <name type="scientific">Desulfovibrio porci</name>
    <dbReference type="NCBI Taxonomy" id="2605782"/>
    <lineage>
        <taxon>Bacteria</taxon>
        <taxon>Pseudomonadati</taxon>
        <taxon>Thermodesulfobacteriota</taxon>
        <taxon>Desulfovibrionia</taxon>
        <taxon>Desulfovibrionales</taxon>
        <taxon>Desulfovibrionaceae</taxon>
        <taxon>Desulfovibrio</taxon>
    </lineage>
</organism>
<gene>
    <name evidence="2" type="ORF">FYJ44_01790</name>
</gene>
<dbReference type="RefSeq" id="WP_154508565.1">
    <property type="nucleotide sequence ID" value="NZ_JAXELC010000055.1"/>
</dbReference>
<comment type="caution">
    <text evidence="2">The sequence shown here is derived from an EMBL/GenBank/DDBJ whole genome shotgun (WGS) entry which is preliminary data.</text>
</comment>
<dbReference type="EMBL" id="VUMH01000001">
    <property type="protein sequence ID" value="MSS26794.1"/>
    <property type="molecule type" value="Genomic_DNA"/>
</dbReference>
<protein>
    <submittedName>
        <fullName evidence="2">Uncharacterized protein</fullName>
    </submittedName>
</protein>